<evidence type="ECO:0000313" key="2">
    <source>
        <dbReference type="Proteomes" id="UP000290189"/>
    </source>
</evidence>
<keyword evidence="1" id="KW-0496">Mitochondrion</keyword>
<proteinExistence type="predicted"/>
<dbReference type="AlphaFoldDB" id="A0A3P3YLK0"/>
<geneLocation type="mitochondrion" evidence="1"/>
<dbReference type="Proteomes" id="UP000290189">
    <property type="component" value="Unassembled WGS sequence"/>
</dbReference>
<reference evidence="1 2" key="1">
    <citation type="submission" date="2018-03" db="EMBL/GenBank/DDBJ databases">
        <authorList>
            <person name="Fogelqvist J."/>
        </authorList>
    </citation>
    <scope>NUCLEOTIDE SEQUENCE [LARGE SCALE GENOMIC DNA]</scope>
</reference>
<name>A0A3P3YLK0_PLABS</name>
<gene>
    <name evidence="1" type="ORF">PLBR_LOCUS8291</name>
</gene>
<accession>A0A3P3YLK0</accession>
<organism evidence="1 2">
    <name type="scientific">Plasmodiophora brassicae</name>
    <name type="common">Clubroot disease agent</name>
    <dbReference type="NCBI Taxonomy" id="37360"/>
    <lineage>
        <taxon>Eukaryota</taxon>
        <taxon>Sar</taxon>
        <taxon>Rhizaria</taxon>
        <taxon>Endomyxa</taxon>
        <taxon>Phytomyxea</taxon>
        <taxon>Plasmodiophorida</taxon>
        <taxon>Plasmodiophoridae</taxon>
        <taxon>Plasmodiophora</taxon>
    </lineage>
</organism>
<evidence type="ECO:0000313" key="1">
    <source>
        <dbReference type="EMBL" id="SPR01076.1"/>
    </source>
</evidence>
<protein>
    <submittedName>
        <fullName evidence="1">Uncharacterized protein</fullName>
    </submittedName>
</protein>
<sequence length="180" mass="19318">MVVGRPASWISLLLIAVLVVVAGRADNLPRTRGRHRSVGRRVAGGLAGAVVVGAAIRGMLRRRHVSGRPVATTTTRAPSADDARGPASVAVRIASIVFGLLAAILSVGVVCACRTRQQYAIRRARDKGWAVKRARLSYHGHPPLPVVAIDDDDDDDPLQHGFRPTIAPRAYDPDLLHLLR</sequence>
<dbReference type="EMBL" id="OVEO01000016">
    <property type="protein sequence ID" value="SPR01076.1"/>
    <property type="molecule type" value="Genomic_DNA"/>
</dbReference>